<dbReference type="InterPro" id="IPR036259">
    <property type="entry name" value="MFS_trans_sf"/>
</dbReference>
<dbReference type="RefSeq" id="WP_149894074.1">
    <property type="nucleotide sequence ID" value="NZ_JBHUFA010000003.1"/>
</dbReference>
<accession>A0ABW4JZ08</accession>
<evidence type="ECO:0000256" key="7">
    <source>
        <dbReference type="ARBA" id="ARBA00023136"/>
    </source>
</evidence>
<evidence type="ECO:0000256" key="8">
    <source>
        <dbReference type="RuleBase" id="RU365088"/>
    </source>
</evidence>
<feature type="transmembrane region" description="Helical" evidence="8">
    <location>
        <begin position="221"/>
        <end position="245"/>
    </location>
</feature>
<dbReference type="PRINTS" id="PR01036">
    <property type="entry name" value="TCRTETB"/>
</dbReference>
<keyword evidence="8" id="KW-0997">Cell inner membrane</keyword>
<feature type="transmembrane region" description="Helical" evidence="8">
    <location>
        <begin position="352"/>
        <end position="371"/>
    </location>
</feature>
<dbReference type="SUPFAM" id="SSF103473">
    <property type="entry name" value="MFS general substrate transporter"/>
    <property type="match status" value="1"/>
</dbReference>
<feature type="transmembrane region" description="Helical" evidence="8">
    <location>
        <begin position="377"/>
        <end position="396"/>
    </location>
</feature>
<dbReference type="InterPro" id="IPR020846">
    <property type="entry name" value="MFS_dom"/>
</dbReference>
<evidence type="ECO:0000313" key="11">
    <source>
        <dbReference type="Proteomes" id="UP001597327"/>
    </source>
</evidence>
<dbReference type="EMBL" id="JBHUFA010000003">
    <property type="protein sequence ID" value="MFD1695961.1"/>
    <property type="molecule type" value="Genomic_DNA"/>
</dbReference>
<dbReference type="InterPro" id="IPR004812">
    <property type="entry name" value="Efflux_drug-R_Bcr/CmlA"/>
</dbReference>
<dbReference type="PROSITE" id="PS50850">
    <property type="entry name" value="MFS"/>
    <property type="match status" value="1"/>
</dbReference>
<comment type="similarity">
    <text evidence="2 8">Belongs to the major facilitator superfamily. Bcr/CmlA family.</text>
</comment>
<feature type="transmembrane region" description="Helical" evidence="8">
    <location>
        <begin position="141"/>
        <end position="166"/>
    </location>
</feature>
<keyword evidence="4" id="KW-1003">Cell membrane</keyword>
<sequence>MSETAAPLPQLMSARRTTLLGAALVAIGPLTMALYTPAMPALTAELGTTDAMVKLTLTAYFAGFALTQLVSGPLTDAFGRKPVTLAFLLLYLASSMLATFAPTVDWLIIARVLQGIGAAVGITVSRAIVRDQYTGQTSAQIMNTIGTMLALAPAVSPTIGGLILEFFGWHQIFYAMIVYGATLALAVLLFQRETNTARDRSHIRPGKVLRNYMTLLRDPRYMAPTLVIGLGLGNIYALATVQAFILVNVVGLSPSQYGLGMMLQSVSFMSGTLVTGRLLKRMDASKLLLPGMAGVLLACLLIATLTRIFEPTYLLVMGPTALFVFFIALLMPSTFTAALMPFPHMAGAASSLMGFFQFGSGIVGSLAIAALGDPVLGMTTVTAVLPLIGIAGYLLLRRRAVDLADAS</sequence>
<proteinExistence type="inferred from homology"/>
<comment type="caution">
    <text evidence="8">Lacks conserved residue(s) required for the propagation of feature annotation.</text>
</comment>
<feature type="transmembrane region" description="Helical" evidence="8">
    <location>
        <begin position="257"/>
        <end position="275"/>
    </location>
</feature>
<feature type="transmembrane region" description="Helical" evidence="8">
    <location>
        <begin position="57"/>
        <end position="75"/>
    </location>
</feature>
<dbReference type="PANTHER" id="PTHR42718">
    <property type="entry name" value="MAJOR FACILITATOR SUPERFAMILY MULTIDRUG TRANSPORTER MFSC"/>
    <property type="match status" value="1"/>
</dbReference>
<evidence type="ECO:0000256" key="3">
    <source>
        <dbReference type="ARBA" id="ARBA00022448"/>
    </source>
</evidence>
<reference evidence="11" key="1">
    <citation type="journal article" date="2019" name="Int. J. Syst. Evol. Microbiol.">
        <title>The Global Catalogue of Microorganisms (GCM) 10K type strain sequencing project: providing services to taxonomists for standard genome sequencing and annotation.</title>
        <authorList>
            <consortium name="The Broad Institute Genomics Platform"/>
            <consortium name="The Broad Institute Genome Sequencing Center for Infectious Disease"/>
            <person name="Wu L."/>
            <person name="Ma J."/>
        </authorList>
    </citation>
    <scope>NUCLEOTIDE SEQUENCE [LARGE SCALE GENOMIC DNA]</scope>
    <source>
        <strain evidence="11">JCM 3369</strain>
    </source>
</reference>
<evidence type="ECO:0000256" key="5">
    <source>
        <dbReference type="ARBA" id="ARBA00022692"/>
    </source>
</evidence>
<feature type="transmembrane region" description="Helical" evidence="8">
    <location>
        <begin position="106"/>
        <end position="129"/>
    </location>
</feature>
<dbReference type="PANTHER" id="PTHR42718:SF9">
    <property type="entry name" value="MAJOR FACILITATOR SUPERFAMILY MULTIDRUG TRANSPORTER MFSC"/>
    <property type="match status" value="1"/>
</dbReference>
<dbReference type="Gene3D" id="1.20.1720.10">
    <property type="entry name" value="Multidrug resistance protein D"/>
    <property type="match status" value="1"/>
</dbReference>
<dbReference type="InterPro" id="IPR011701">
    <property type="entry name" value="MFS"/>
</dbReference>
<dbReference type="Pfam" id="PF07690">
    <property type="entry name" value="MFS_1"/>
    <property type="match status" value="1"/>
</dbReference>
<evidence type="ECO:0000256" key="2">
    <source>
        <dbReference type="ARBA" id="ARBA00006236"/>
    </source>
</evidence>
<feature type="transmembrane region" description="Helical" evidence="8">
    <location>
        <begin position="172"/>
        <end position="190"/>
    </location>
</feature>
<dbReference type="NCBIfam" id="TIGR00710">
    <property type="entry name" value="efflux_Bcr_CflA"/>
    <property type="match status" value="1"/>
</dbReference>
<name>A0ABW4JZ08_9HYPH</name>
<keyword evidence="6 8" id="KW-1133">Transmembrane helix</keyword>
<comment type="subcellular location">
    <subcellularLocation>
        <location evidence="8">Cell inner membrane</location>
        <topology evidence="8">Multi-pass membrane protein</topology>
    </subcellularLocation>
    <subcellularLocation>
        <location evidence="1">Cell membrane</location>
        <topology evidence="1">Multi-pass membrane protein</topology>
    </subcellularLocation>
</comment>
<keyword evidence="11" id="KW-1185">Reference proteome</keyword>
<protein>
    <recommendedName>
        <fullName evidence="8">Bcr/CflA family efflux transporter</fullName>
    </recommendedName>
</protein>
<organism evidence="10 11">
    <name type="scientific">Roseibium aestuarii</name>
    <dbReference type="NCBI Taxonomy" id="2600299"/>
    <lineage>
        <taxon>Bacteria</taxon>
        <taxon>Pseudomonadati</taxon>
        <taxon>Pseudomonadota</taxon>
        <taxon>Alphaproteobacteria</taxon>
        <taxon>Hyphomicrobiales</taxon>
        <taxon>Stappiaceae</taxon>
        <taxon>Roseibium</taxon>
    </lineage>
</organism>
<keyword evidence="3 8" id="KW-0813">Transport</keyword>
<feature type="domain" description="Major facilitator superfamily (MFS) profile" evidence="9">
    <location>
        <begin position="17"/>
        <end position="401"/>
    </location>
</feature>
<evidence type="ECO:0000313" key="10">
    <source>
        <dbReference type="EMBL" id="MFD1695961.1"/>
    </source>
</evidence>
<keyword evidence="7 8" id="KW-0472">Membrane</keyword>
<evidence type="ECO:0000259" key="9">
    <source>
        <dbReference type="PROSITE" id="PS50850"/>
    </source>
</evidence>
<gene>
    <name evidence="10" type="ORF">ACFSC7_10580</name>
</gene>
<evidence type="ECO:0000256" key="1">
    <source>
        <dbReference type="ARBA" id="ARBA00004651"/>
    </source>
</evidence>
<dbReference type="CDD" id="cd17320">
    <property type="entry name" value="MFS_MdfA_MDR_like"/>
    <property type="match status" value="1"/>
</dbReference>
<dbReference type="Proteomes" id="UP001597327">
    <property type="component" value="Unassembled WGS sequence"/>
</dbReference>
<feature type="transmembrane region" description="Helical" evidence="8">
    <location>
        <begin position="287"/>
        <end position="309"/>
    </location>
</feature>
<feature type="transmembrane region" description="Helical" evidence="8">
    <location>
        <begin position="321"/>
        <end position="340"/>
    </location>
</feature>
<feature type="transmembrane region" description="Helical" evidence="8">
    <location>
        <begin position="82"/>
        <end position="100"/>
    </location>
</feature>
<evidence type="ECO:0000256" key="6">
    <source>
        <dbReference type="ARBA" id="ARBA00022989"/>
    </source>
</evidence>
<keyword evidence="5 8" id="KW-0812">Transmembrane</keyword>
<evidence type="ECO:0000256" key="4">
    <source>
        <dbReference type="ARBA" id="ARBA00022475"/>
    </source>
</evidence>
<comment type="caution">
    <text evidence="10">The sequence shown here is derived from an EMBL/GenBank/DDBJ whole genome shotgun (WGS) entry which is preliminary data.</text>
</comment>